<dbReference type="EMBL" id="UOFG01000012">
    <property type="protein sequence ID" value="VAW58050.1"/>
    <property type="molecule type" value="Genomic_DNA"/>
</dbReference>
<sequence>MLNEPEVRLLYPEVTLAIQVVADTGSLYKILLFSGRIKLSVTHLRLNGWMKI</sequence>
<accession>A0A3B0X033</accession>
<proteinExistence type="predicted"/>
<protein>
    <submittedName>
        <fullName evidence="1">Uncharacterized protein</fullName>
    </submittedName>
</protein>
<dbReference type="AlphaFoldDB" id="A0A3B0X033"/>
<evidence type="ECO:0000313" key="1">
    <source>
        <dbReference type="EMBL" id="VAW58050.1"/>
    </source>
</evidence>
<name>A0A3B0X033_9ZZZZ</name>
<gene>
    <name evidence="1" type="ORF">MNBD_GAMMA11-387</name>
</gene>
<reference evidence="1" key="1">
    <citation type="submission" date="2018-06" db="EMBL/GenBank/DDBJ databases">
        <authorList>
            <person name="Zhirakovskaya E."/>
        </authorList>
    </citation>
    <scope>NUCLEOTIDE SEQUENCE</scope>
</reference>
<organism evidence="1">
    <name type="scientific">hydrothermal vent metagenome</name>
    <dbReference type="NCBI Taxonomy" id="652676"/>
    <lineage>
        <taxon>unclassified sequences</taxon>
        <taxon>metagenomes</taxon>
        <taxon>ecological metagenomes</taxon>
    </lineage>
</organism>